<comment type="similarity">
    <text evidence="2">Belongs to the PC-esterase family. TBL subfamily.</text>
</comment>
<evidence type="ECO:0000256" key="2">
    <source>
        <dbReference type="ARBA" id="ARBA00007727"/>
    </source>
</evidence>
<feature type="transmembrane region" description="Helical" evidence="7">
    <location>
        <begin position="27"/>
        <end position="47"/>
    </location>
</feature>
<sequence>MTKQDLNTITRLDFSKKLKQSNLLEPFLAFLAFTLAFCLFVACFVYLNSQTLIFHGFPWFKLSSAASPPPPAPTVDQRLGFLEKSGDTDGYCDVYDGRWVWDDNYPLYQSPDCPFIDSGFRCLENGRPDSFYTKWRWQPKACNLPRFNATRMLEKLRNRRIAFVGDSIGRNQWESMLCMLSSAIPNKDSIYEVNENPITKHRGFLVFRFADYNCTVEYYRAPFLVAQGSAPMGAPEGVKMTLRLDLMDRTHCQWVDADVLVFNSGHWWSHEKTTNRGCYFQEGMEVSLNMDIATAFGKSIETLLNFVGGQVNTNKTQVYFRTYSPEHFRGGIWSNGGHCHHIKLPDFGSNPDKTETHVEILSRVLSRHPRVIETMNVTPMTYRRQDGHTSVYHFGRGNETEPPGEDCSHWCLPGVPDSWNELLYARFLEWESVHSTPML</sequence>
<evidence type="ECO:0000313" key="11">
    <source>
        <dbReference type="Proteomes" id="UP001165190"/>
    </source>
</evidence>
<keyword evidence="4" id="KW-0735">Signal-anchor</keyword>
<dbReference type="Pfam" id="PF14416">
    <property type="entry name" value="PMR5N"/>
    <property type="match status" value="1"/>
</dbReference>
<proteinExistence type="inferred from homology"/>
<comment type="subcellular location">
    <subcellularLocation>
        <location evidence="1">Membrane</location>
        <topology evidence="1">Single-pass membrane protein</topology>
    </subcellularLocation>
</comment>
<dbReference type="GO" id="GO:0016020">
    <property type="term" value="C:membrane"/>
    <property type="evidence" value="ECO:0007669"/>
    <property type="project" value="UniProtKB-SubCell"/>
</dbReference>
<dbReference type="Proteomes" id="UP001165190">
    <property type="component" value="Unassembled WGS sequence"/>
</dbReference>
<evidence type="ECO:0000256" key="1">
    <source>
        <dbReference type="ARBA" id="ARBA00004167"/>
    </source>
</evidence>
<reference evidence="10" key="1">
    <citation type="submission" date="2023-05" db="EMBL/GenBank/DDBJ databases">
        <title>Genome and transcriptome analyses reveal genes involved in the formation of fine ridges on petal epidermal cells in Hibiscus trionum.</title>
        <authorList>
            <person name="Koshimizu S."/>
            <person name="Masuda S."/>
            <person name="Ishii T."/>
            <person name="Shirasu K."/>
            <person name="Hoshino A."/>
            <person name="Arita M."/>
        </authorList>
    </citation>
    <scope>NUCLEOTIDE SEQUENCE</scope>
    <source>
        <strain evidence="10">Hamamatsu line</strain>
    </source>
</reference>
<feature type="domain" description="Trichome birefringence-like N-terminal" evidence="9">
    <location>
        <begin position="92"/>
        <end position="143"/>
    </location>
</feature>
<dbReference type="Pfam" id="PF13839">
    <property type="entry name" value="PC-Esterase"/>
    <property type="match status" value="1"/>
</dbReference>
<organism evidence="10 11">
    <name type="scientific">Hibiscus trionum</name>
    <name type="common">Flower of an hour</name>
    <dbReference type="NCBI Taxonomy" id="183268"/>
    <lineage>
        <taxon>Eukaryota</taxon>
        <taxon>Viridiplantae</taxon>
        <taxon>Streptophyta</taxon>
        <taxon>Embryophyta</taxon>
        <taxon>Tracheophyta</taxon>
        <taxon>Spermatophyta</taxon>
        <taxon>Magnoliopsida</taxon>
        <taxon>eudicotyledons</taxon>
        <taxon>Gunneridae</taxon>
        <taxon>Pentapetalae</taxon>
        <taxon>rosids</taxon>
        <taxon>malvids</taxon>
        <taxon>Malvales</taxon>
        <taxon>Malvaceae</taxon>
        <taxon>Malvoideae</taxon>
        <taxon>Hibiscus</taxon>
    </lineage>
</organism>
<evidence type="ECO:0000256" key="7">
    <source>
        <dbReference type="SAM" id="Phobius"/>
    </source>
</evidence>
<keyword evidence="11" id="KW-1185">Reference proteome</keyword>
<dbReference type="InterPro" id="IPR025846">
    <property type="entry name" value="TBL_N"/>
</dbReference>
<dbReference type="PANTHER" id="PTHR32285">
    <property type="entry name" value="PROTEIN TRICHOME BIREFRINGENCE-LIKE 9-RELATED"/>
    <property type="match status" value="1"/>
</dbReference>
<dbReference type="GO" id="GO:0005794">
    <property type="term" value="C:Golgi apparatus"/>
    <property type="evidence" value="ECO:0007669"/>
    <property type="project" value="TreeGrafter"/>
</dbReference>
<evidence type="ECO:0000313" key="10">
    <source>
        <dbReference type="EMBL" id="GMI69367.1"/>
    </source>
</evidence>
<feature type="domain" description="Trichome birefringence-like C-terminal" evidence="8">
    <location>
        <begin position="144"/>
        <end position="425"/>
    </location>
</feature>
<evidence type="ECO:0000256" key="6">
    <source>
        <dbReference type="ARBA" id="ARBA00023136"/>
    </source>
</evidence>
<comment type="caution">
    <text evidence="10">The sequence shown here is derived from an EMBL/GenBank/DDBJ whole genome shotgun (WGS) entry which is preliminary data.</text>
</comment>
<dbReference type="PANTHER" id="PTHR32285:SF212">
    <property type="entry name" value="PROTEIN TRICHOME BIREFRINGENCE-LIKE 11"/>
    <property type="match status" value="1"/>
</dbReference>
<name>A0A9W7H1H4_HIBTR</name>
<keyword evidence="3 7" id="KW-0812">Transmembrane</keyword>
<protein>
    <submittedName>
        <fullName evidence="10">TRICHOME BIREFRINGENCE-LIKE 11</fullName>
    </submittedName>
</protein>
<gene>
    <name evidence="10" type="ORF">HRI_000606000</name>
</gene>
<accession>A0A9W7H1H4</accession>
<evidence type="ECO:0000259" key="8">
    <source>
        <dbReference type="Pfam" id="PF13839"/>
    </source>
</evidence>
<keyword evidence="6 7" id="KW-0472">Membrane</keyword>
<dbReference type="AlphaFoldDB" id="A0A9W7H1H4"/>
<dbReference type="InterPro" id="IPR029962">
    <property type="entry name" value="TBL"/>
</dbReference>
<evidence type="ECO:0000259" key="9">
    <source>
        <dbReference type="Pfam" id="PF14416"/>
    </source>
</evidence>
<dbReference type="EMBL" id="BSYR01000006">
    <property type="protein sequence ID" value="GMI69367.1"/>
    <property type="molecule type" value="Genomic_DNA"/>
</dbReference>
<keyword evidence="5 7" id="KW-1133">Transmembrane helix</keyword>
<evidence type="ECO:0000256" key="3">
    <source>
        <dbReference type="ARBA" id="ARBA00022692"/>
    </source>
</evidence>
<evidence type="ECO:0000256" key="4">
    <source>
        <dbReference type="ARBA" id="ARBA00022968"/>
    </source>
</evidence>
<evidence type="ECO:0000256" key="5">
    <source>
        <dbReference type="ARBA" id="ARBA00022989"/>
    </source>
</evidence>
<dbReference type="GO" id="GO:0016413">
    <property type="term" value="F:O-acetyltransferase activity"/>
    <property type="evidence" value="ECO:0007669"/>
    <property type="project" value="InterPro"/>
</dbReference>
<dbReference type="InterPro" id="IPR026057">
    <property type="entry name" value="TBL_C"/>
</dbReference>
<dbReference type="OrthoDB" id="630188at2759"/>